<keyword evidence="3" id="KW-1185">Reference proteome</keyword>
<reference evidence="1" key="2">
    <citation type="submission" date="2019-12" db="EMBL/GenBank/DDBJ databases">
        <title>Microbes associate with the intestines of laboratory mice.</title>
        <authorList>
            <person name="Navarre W."/>
            <person name="Wong E."/>
        </authorList>
    </citation>
    <scope>NUCLEOTIDE SEQUENCE</scope>
    <source>
        <strain evidence="1">NM79_F5</strain>
    </source>
</reference>
<dbReference type="EMBL" id="MZGT01000156">
    <property type="protein sequence ID" value="OPJ54587.1"/>
    <property type="molecule type" value="Genomic_DNA"/>
</dbReference>
<reference evidence="2 3" key="1">
    <citation type="submission" date="2017-03" db="EMBL/GenBank/DDBJ databases">
        <title>Genome sequence of Clostridium chromiireducens DSM 23318.</title>
        <authorList>
            <person name="Poehlein A."/>
            <person name="Daniel R."/>
        </authorList>
    </citation>
    <scope>NUCLEOTIDE SEQUENCE [LARGE SCALE GENOMIC DNA]</scope>
    <source>
        <strain evidence="2 3">DSM 23318</strain>
    </source>
</reference>
<evidence type="ECO:0000313" key="2">
    <source>
        <dbReference type="EMBL" id="OPJ54587.1"/>
    </source>
</evidence>
<sequence length="45" mass="5199">MVIIILISLTFVGISLFLSSIQRKNSDDYMKDIQKELSNELKIIK</sequence>
<evidence type="ECO:0000313" key="1">
    <source>
        <dbReference type="EMBL" id="MVX66590.1"/>
    </source>
</evidence>
<evidence type="ECO:0000313" key="3">
    <source>
        <dbReference type="Proteomes" id="UP000191056"/>
    </source>
</evidence>
<accession>A0A1V4I4U4</accession>
<dbReference type="RefSeq" id="WP_160361132.1">
    <property type="nucleotide sequence ID" value="NZ_MZGT01000156.1"/>
</dbReference>
<organism evidence="2 3">
    <name type="scientific">Clostridium chromiireducens</name>
    <dbReference type="NCBI Taxonomy" id="225345"/>
    <lineage>
        <taxon>Bacteria</taxon>
        <taxon>Bacillati</taxon>
        <taxon>Bacillota</taxon>
        <taxon>Clostridia</taxon>
        <taxon>Eubacteriales</taxon>
        <taxon>Clostridiaceae</taxon>
        <taxon>Clostridium</taxon>
    </lineage>
</organism>
<protein>
    <submittedName>
        <fullName evidence="2">Uncharacterized protein</fullName>
    </submittedName>
</protein>
<gene>
    <name evidence="2" type="ORF">CLCHR_48330</name>
    <name evidence="1" type="ORF">GKZ28_23255</name>
</gene>
<dbReference type="Proteomes" id="UP000191056">
    <property type="component" value="Unassembled WGS sequence"/>
</dbReference>
<proteinExistence type="predicted"/>
<name>A0A1V4I4U4_9CLOT</name>
<comment type="caution">
    <text evidence="2">The sequence shown here is derived from an EMBL/GenBank/DDBJ whole genome shotgun (WGS) entry which is preliminary data.</text>
</comment>
<dbReference type="Proteomes" id="UP000656077">
    <property type="component" value="Unassembled WGS sequence"/>
</dbReference>
<dbReference type="EMBL" id="WSRQ01000063">
    <property type="protein sequence ID" value="MVX66590.1"/>
    <property type="molecule type" value="Genomic_DNA"/>
</dbReference>
<dbReference type="AlphaFoldDB" id="A0A1V4I4U4"/>